<organism evidence="2 3">
    <name type="scientific">Laccaria amethystina LaAM-08-1</name>
    <dbReference type="NCBI Taxonomy" id="1095629"/>
    <lineage>
        <taxon>Eukaryota</taxon>
        <taxon>Fungi</taxon>
        <taxon>Dikarya</taxon>
        <taxon>Basidiomycota</taxon>
        <taxon>Agaricomycotina</taxon>
        <taxon>Agaricomycetes</taxon>
        <taxon>Agaricomycetidae</taxon>
        <taxon>Agaricales</taxon>
        <taxon>Agaricineae</taxon>
        <taxon>Hydnangiaceae</taxon>
        <taxon>Laccaria</taxon>
    </lineage>
</organism>
<gene>
    <name evidence="2" type="ORF">K443DRAFT_677597</name>
</gene>
<dbReference type="HOGENOM" id="CLU_1970905_0_0_1"/>
<evidence type="ECO:0000313" key="3">
    <source>
        <dbReference type="Proteomes" id="UP000054477"/>
    </source>
</evidence>
<evidence type="ECO:0000313" key="2">
    <source>
        <dbReference type="EMBL" id="KIK02364.1"/>
    </source>
</evidence>
<protein>
    <submittedName>
        <fullName evidence="2">Uncharacterized protein</fullName>
    </submittedName>
</protein>
<accession>A0A0C9XLE0</accession>
<dbReference type="AlphaFoldDB" id="A0A0C9XLE0"/>
<proteinExistence type="predicted"/>
<feature type="compositionally biased region" description="Polar residues" evidence="1">
    <location>
        <begin position="100"/>
        <end position="109"/>
    </location>
</feature>
<name>A0A0C9XLE0_9AGAR</name>
<keyword evidence="3" id="KW-1185">Reference proteome</keyword>
<sequence>METHTTYPRIQRTREGNCTYPQSALKPAAARSKTHGSADLSSSFSSKKNLIIAPKKVRRGASEANASPFGNGSLVVGLSDVPLPPRLGSAISNGGGKMKTPSSASSSRQRLGDIPWQNTNSSGGSRW</sequence>
<dbReference type="EMBL" id="KN838593">
    <property type="protein sequence ID" value="KIK02364.1"/>
    <property type="molecule type" value="Genomic_DNA"/>
</dbReference>
<feature type="region of interest" description="Disordered" evidence="1">
    <location>
        <begin position="82"/>
        <end position="127"/>
    </location>
</feature>
<reference evidence="3" key="2">
    <citation type="submission" date="2015-01" db="EMBL/GenBank/DDBJ databases">
        <title>Evolutionary Origins and Diversification of the Mycorrhizal Mutualists.</title>
        <authorList>
            <consortium name="DOE Joint Genome Institute"/>
            <consortium name="Mycorrhizal Genomics Consortium"/>
            <person name="Kohler A."/>
            <person name="Kuo A."/>
            <person name="Nagy L.G."/>
            <person name="Floudas D."/>
            <person name="Copeland A."/>
            <person name="Barry K.W."/>
            <person name="Cichocki N."/>
            <person name="Veneault-Fourrey C."/>
            <person name="LaButti K."/>
            <person name="Lindquist E.A."/>
            <person name="Lipzen A."/>
            <person name="Lundell T."/>
            <person name="Morin E."/>
            <person name="Murat C."/>
            <person name="Riley R."/>
            <person name="Ohm R."/>
            <person name="Sun H."/>
            <person name="Tunlid A."/>
            <person name="Henrissat B."/>
            <person name="Grigoriev I.V."/>
            <person name="Hibbett D.S."/>
            <person name="Martin F."/>
        </authorList>
    </citation>
    <scope>NUCLEOTIDE SEQUENCE [LARGE SCALE GENOMIC DNA]</scope>
    <source>
        <strain evidence="3">LaAM-08-1</strain>
    </source>
</reference>
<dbReference type="Proteomes" id="UP000054477">
    <property type="component" value="Unassembled WGS sequence"/>
</dbReference>
<feature type="compositionally biased region" description="Polar residues" evidence="1">
    <location>
        <begin position="116"/>
        <end position="127"/>
    </location>
</feature>
<feature type="region of interest" description="Disordered" evidence="1">
    <location>
        <begin position="1"/>
        <end position="45"/>
    </location>
</feature>
<evidence type="ECO:0000256" key="1">
    <source>
        <dbReference type="SAM" id="MobiDB-lite"/>
    </source>
</evidence>
<reference evidence="2 3" key="1">
    <citation type="submission" date="2014-04" db="EMBL/GenBank/DDBJ databases">
        <authorList>
            <consortium name="DOE Joint Genome Institute"/>
            <person name="Kuo A."/>
            <person name="Kohler A."/>
            <person name="Nagy L.G."/>
            <person name="Floudas D."/>
            <person name="Copeland A."/>
            <person name="Barry K.W."/>
            <person name="Cichocki N."/>
            <person name="Veneault-Fourrey C."/>
            <person name="LaButti K."/>
            <person name="Lindquist E.A."/>
            <person name="Lipzen A."/>
            <person name="Lundell T."/>
            <person name="Morin E."/>
            <person name="Murat C."/>
            <person name="Sun H."/>
            <person name="Tunlid A."/>
            <person name="Henrissat B."/>
            <person name="Grigoriev I.V."/>
            <person name="Hibbett D.S."/>
            <person name="Martin F."/>
            <person name="Nordberg H.P."/>
            <person name="Cantor M.N."/>
            <person name="Hua S.X."/>
        </authorList>
    </citation>
    <scope>NUCLEOTIDE SEQUENCE [LARGE SCALE GENOMIC DNA]</scope>
    <source>
        <strain evidence="2 3">LaAM-08-1</strain>
    </source>
</reference>